<evidence type="ECO:0000313" key="3">
    <source>
        <dbReference type="Proteomes" id="UP000298058"/>
    </source>
</evidence>
<dbReference type="EMBL" id="RQHW01000042">
    <property type="protein sequence ID" value="TGN18975.1"/>
    <property type="molecule type" value="Genomic_DNA"/>
</dbReference>
<organism evidence="2 3">
    <name type="scientific">Leptospira idonii</name>
    <dbReference type="NCBI Taxonomy" id="1193500"/>
    <lineage>
        <taxon>Bacteria</taxon>
        <taxon>Pseudomonadati</taxon>
        <taxon>Spirochaetota</taxon>
        <taxon>Spirochaetia</taxon>
        <taxon>Leptospirales</taxon>
        <taxon>Leptospiraceae</taxon>
        <taxon>Leptospira</taxon>
    </lineage>
</organism>
<sequence>MATSFLGSVGKIQIVALTGVTETEFNRALQMFSELGAGEQPGTIQLSKEGTANIVRIATGQKETADGIETLRGMFQEHVFANKTTILEDWNHDPDAIAFQGEEEEDDDDDDSEEEEEEEDDEEDDEEEE</sequence>
<evidence type="ECO:0000313" key="2">
    <source>
        <dbReference type="EMBL" id="TGN18975.1"/>
    </source>
</evidence>
<reference evidence="2" key="1">
    <citation type="journal article" date="2019" name="PLoS Negl. Trop. Dis.">
        <title>Revisiting the worldwide diversity of Leptospira species in the environment.</title>
        <authorList>
            <person name="Vincent A.T."/>
            <person name="Schiettekatte O."/>
            <person name="Bourhy P."/>
            <person name="Veyrier F.J."/>
            <person name="Picardeau M."/>
        </authorList>
    </citation>
    <scope>NUCLEOTIDE SEQUENCE [LARGE SCALE GENOMIC DNA]</scope>
    <source>
        <strain evidence="2">201300427</strain>
    </source>
</reference>
<feature type="region of interest" description="Disordered" evidence="1">
    <location>
        <begin position="90"/>
        <end position="129"/>
    </location>
</feature>
<name>A0A4R9LZP9_9LEPT</name>
<dbReference type="RefSeq" id="WP_135760658.1">
    <property type="nucleotide sequence ID" value="NZ_RQHW01000042.1"/>
</dbReference>
<dbReference type="Proteomes" id="UP000298058">
    <property type="component" value="Unassembled WGS sequence"/>
</dbReference>
<gene>
    <name evidence="2" type="ORF">EHS15_11220</name>
</gene>
<feature type="compositionally biased region" description="Acidic residues" evidence="1">
    <location>
        <begin position="101"/>
        <end position="129"/>
    </location>
</feature>
<comment type="caution">
    <text evidence="2">The sequence shown here is derived from an EMBL/GenBank/DDBJ whole genome shotgun (WGS) entry which is preliminary data.</text>
</comment>
<accession>A0A4R9LZP9</accession>
<keyword evidence="3" id="KW-1185">Reference proteome</keyword>
<dbReference type="AlphaFoldDB" id="A0A4R9LZP9"/>
<protein>
    <submittedName>
        <fullName evidence="2">Uncharacterized protein</fullName>
    </submittedName>
</protein>
<proteinExistence type="predicted"/>
<evidence type="ECO:0000256" key="1">
    <source>
        <dbReference type="SAM" id="MobiDB-lite"/>
    </source>
</evidence>